<dbReference type="EMBL" id="SORL01000015">
    <property type="protein sequence ID" value="TDY59644.1"/>
    <property type="molecule type" value="Genomic_DNA"/>
</dbReference>
<comment type="caution">
    <text evidence="1">The sequence shown here is derived from an EMBL/GenBank/DDBJ whole genome shotgun (WGS) entry which is preliminary data.</text>
</comment>
<name>A0A4R8M3Q8_9FLAO</name>
<dbReference type="AlphaFoldDB" id="A0A4R8M3Q8"/>
<dbReference type="PROSITE" id="PS51257">
    <property type="entry name" value="PROKAR_LIPOPROTEIN"/>
    <property type="match status" value="1"/>
</dbReference>
<dbReference type="Proteomes" id="UP000294824">
    <property type="component" value="Unassembled WGS sequence"/>
</dbReference>
<dbReference type="RefSeq" id="WP_133969452.1">
    <property type="nucleotide sequence ID" value="NZ_SORL01000015.1"/>
</dbReference>
<organism evidence="1 2">
    <name type="scientific">Algibacter lectus</name>
    <dbReference type="NCBI Taxonomy" id="221126"/>
    <lineage>
        <taxon>Bacteria</taxon>
        <taxon>Pseudomonadati</taxon>
        <taxon>Bacteroidota</taxon>
        <taxon>Flavobacteriia</taxon>
        <taxon>Flavobacteriales</taxon>
        <taxon>Flavobacteriaceae</taxon>
        <taxon>Algibacter</taxon>
    </lineage>
</organism>
<reference evidence="1 2" key="1">
    <citation type="submission" date="2019-03" db="EMBL/GenBank/DDBJ databases">
        <title>Genomic Encyclopedia of Type Strains, Phase III (KMG-III): the genomes of soil and plant-associated and newly described type strains.</title>
        <authorList>
            <person name="Whitman W."/>
        </authorList>
    </citation>
    <scope>NUCLEOTIDE SEQUENCE [LARGE SCALE GENOMIC DNA]</scope>
    <source>
        <strain evidence="1 2">CECT 8301</strain>
    </source>
</reference>
<evidence type="ECO:0000313" key="1">
    <source>
        <dbReference type="EMBL" id="TDY59644.1"/>
    </source>
</evidence>
<accession>A0A4R8M3Q8</accession>
<proteinExistence type="predicted"/>
<gene>
    <name evidence="1" type="ORF">DFQ06_3996</name>
</gene>
<sequence length="162" mass="18388">MRKLILIAICAVFVTSCKDEAKQNSNIETTPIEGLTQGPIVHKALTDEQLAKIKDIQETFNEVYPVSLDETITNFKRDQNPDNEINIWQNMASAYKPYALNNGGEEKLGARREAFRLILMRSMMPDKEAISSSELKILSESEAQEILKNYTLEAKPVKVEKR</sequence>
<protein>
    <submittedName>
        <fullName evidence="1">Uncharacterized protein</fullName>
    </submittedName>
</protein>
<keyword evidence="2" id="KW-1185">Reference proteome</keyword>
<evidence type="ECO:0000313" key="2">
    <source>
        <dbReference type="Proteomes" id="UP000294824"/>
    </source>
</evidence>